<dbReference type="HOGENOM" id="CLU_2558550_0_0_1"/>
<evidence type="ECO:0000313" key="2">
    <source>
        <dbReference type="Proteomes" id="UP000030671"/>
    </source>
</evidence>
<dbReference type="Proteomes" id="UP000030671">
    <property type="component" value="Unassembled WGS sequence"/>
</dbReference>
<dbReference type="AlphaFoldDB" id="W4KFU9"/>
<dbReference type="EMBL" id="KI925456">
    <property type="protein sequence ID" value="ETW84718.1"/>
    <property type="molecule type" value="Genomic_DNA"/>
</dbReference>
<accession>W4KFU9</accession>
<gene>
    <name evidence="1" type="primary">lep10</name>
    <name evidence="1" type="ORF">HETIRDRAFT_171217</name>
</gene>
<sequence length="92" mass="9778">MTGIRYKYAIWWLSSPSLRAACAALHTGGPARASVGSRCKTLSACRVRSGPTVPRLGKAGWYWSRCLRGRVTAPGGPTLVDGRAMESRGSGL</sequence>
<dbReference type="InParanoid" id="W4KFU9"/>
<name>W4KFU9_HETIT</name>
<reference evidence="1 2" key="1">
    <citation type="journal article" date="2012" name="New Phytol.">
        <title>Insight into trade-off between wood decay and parasitism from the genome of a fungal forest pathogen.</title>
        <authorList>
            <person name="Olson A."/>
            <person name="Aerts A."/>
            <person name="Asiegbu F."/>
            <person name="Belbahri L."/>
            <person name="Bouzid O."/>
            <person name="Broberg A."/>
            <person name="Canback B."/>
            <person name="Coutinho P.M."/>
            <person name="Cullen D."/>
            <person name="Dalman K."/>
            <person name="Deflorio G."/>
            <person name="van Diepen L.T."/>
            <person name="Dunand C."/>
            <person name="Duplessis S."/>
            <person name="Durling M."/>
            <person name="Gonthier P."/>
            <person name="Grimwood J."/>
            <person name="Fossdal C.G."/>
            <person name="Hansson D."/>
            <person name="Henrissat B."/>
            <person name="Hietala A."/>
            <person name="Himmelstrand K."/>
            <person name="Hoffmeister D."/>
            <person name="Hogberg N."/>
            <person name="James T.Y."/>
            <person name="Karlsson M."/>
            <person name="Kohler A."/>
            <person name="Kues U."/>
            <person name="Lee Y.H."/>
            <person name="Lin Y.C."/>
            <person name="Lind M."/>
            <person name="Lindquist E."/>
            <person name="Lombard V."/>
            <person name="Lucas S."/>
            <person name="Lunden K."/>
            <person name="Morin E."/>
            <person name="Murat C."/>
            <person name="Park J."/>
            <person name="Raffaello T."/>
            <person name="Rouze P."/>
            <person name="Salamov A."/>
            <person name="Schmutz J."/>
            <person name="Solheim H."/>
            <person name="Stahlberg J."/>
            <person name="Velez H."/>
            <person name="de Vries R.P."/>
            <person name="Wiebenga A."/>
            <person name="Woodward S."/>
            <person name="Yakovlev I."/>
            <person name="Garbelotto M."/>
            <person name="Martin F."/>
            <person name="Grigoriev I.V."/>
            <person name="Stenlid J."/>
        </authorList>
    </citation>
    <scope>NUCLEOTIDE SEQUENCE [LARGE SCALE GENOMIC DNA]</scope>
    <source>
        <strain evidence="1 2">TC 32-1</strain>
    </source>
</reference>
<dbReference type="KEGG" id="hir:HETIRDRAFT_171217"/>
<protein>
    <submittedName>
        <fullName evidence="1">Lignin medium expressed protein 10</fullName>
    </submittedName>
</protein>
<dbReference type="GeneID" id="20668322"/>
<organism evidence="1 2">
    <name type="scientific">Heterobasidion irregulare (strain TC 32-1)</name>
    <dbReference type="NCBI Taxonomy" id="747525"/>
    <lineage>
        <taxon>Eukaryota</taxon>
        <taxon>Fungi</taxon>
        <taxon>Dikarya</taxon>
        <taxon>Basidiomycota</taxon>
        <taxon>Agaricomycotina</taxon>
        <taxon>Agaricomycetes</taxon>
        <taxon>Russulales</taxon>
        <taxon>Bondarzewiaceae</taxon>
        <taxon>Heterobasidion</taxon>
        <taxon>Heterobasidion annosum species complex</taxon>
    </lineage>
</organism>
<dbReference type="RefSeq" id="XP_009544355.1">
    <property type="nucleotide sequence ID" value="XM_009546060.1"/>
</dbReference>
<evidence type="ECO:0000313" key="1">
    <source>
        <dbReference type="EMBL" id="ETW84718.1"/>
    </source>
</evidence>
<proteinExistence type="predicted"/>
<keyword evidence="2" id="KW-1185">Reference proteome</keyword>